<dbReference type="PROSITE" id="PS00455">
    <property type="entry name" value="AMP_BINDING"/>
    <property type="match status" value="1"/>
</dbReference>
<feature type="compositionally biased region" description="Low complexity" evidence="3">
    <location>
        <begin position="274"/>
        <end position="285"/>
    </location>
</feature>
<dbReference type="Gene3D" id="3.40.50.12780">
    <property type="entry name" value="N-terminal domain of ligase-like"/>
    <property type="match status" value="1"/>
</dbReference>
<dbReference type="GO" id="GO:0006631">
    <property type="term" value="P:fatty acid metabolic process"/>
    <property type="evidence" value="ECO:0007669"/>
    <property type="project" value="TreeGrafter"/>
</dbReference>
<dbReference type="InterPro" id="IPR042099">
    <property type="entry name" value="ANL_N_sf"/>
</dbReference>
<feature type="compositionally biased region" description="Acidic residues" evidence="3">
    <location>
        <begin position="191"/>
        <end position="207"/>
    </location>
</feature>
<dbReference type="InterPro" id="IPR045851">
    <property type="entry name" value="AMP-bd_C_sf"/>
</dbReference>
<dbReference type="SUPFAM" id="SSF56801">
    <property type="entry name" value="Acetyl-CoA synthetase-like"/>
    <property type="match status" value="1"/>
</dbReference>
<dbReference type="FunFam" id="3.30.300.30:FF:000008">
    <property type="entry name" value="2,3-dihydroxybenzoate-AMP ligase"/>
    <property type="match status" value="1"/>
</dbReference>
<protein>
    <submittedName>
        <fullName evidence="6">AMP-dependent synthetase</fullName>
    </submittedName>
</protein>
<dbReference type="Pfam" id="PF13193">
    <property type="entry name" value="AMP-binding_C"/>
    <property type="match status" value="1"/>
</dbReference>
<feature type="region of interest" description="Disordered" evidence="3">
    <location>
        <begin position="274"/>
        <end position="294"/>
    </location>
</feature>
<dbReference type="InterPro" id="IPR000873">
    <property type="entry name" value="AMP-dep_synth/lig_dom"/>
</dbReference>
<dbReference type="Pfam" id="PF00501">
    <property type="entry name" value="AMP-binding"/>
    <property type="match status" value="1"/>
</dbReference>
<keyword evidence="2" id="KW-0436">Ligase</keyword>
<evidence type="ECO:0000256" key="1">
    <source>
        <dbReference type="ARBA" id="ARBA00006432"/>
    </source>
</evidence>
<dbReference type="EMBL" id="MOMC01000119">
    <property type="protein sequence ID" value="ONH22131.1"/>
    <property type="molecule type" value="Genomic_DNA"/>
</dbReference>
<dbReference type="Gene3D" id="3.30.300.30">
    <property type="match status" value="1"/>
</dbReference>
<comment type="similarity">
    <text evidence="1">Belongs to the ATP-dependent AMP-binding enzyme family.</text>
</comment>
<feature type="domain" description="AMP-binding enzyme C-terminal" evidence="5">
    <location>
        <begin position="516"/>
        <end position="591"/>
    </location>
</feature>
<comment type="caution">
    <text evidence="6">The sequence shown here is derived from an EMBL/GenBank/DDBJ whole genome shotgun (WGS) entry which is preliminary data.</text>
</comment>
<name>A0A1V2I029_9ACTN</name>
<dbReference type="AlphaFoldDB" id="A0A1V2I029"/>
<proteinExistence type="inferred from homology"/>
<organism evidence="6 7">
    <name type="scientific">Pseudofrankia asymbiotica</name>
    <dbReference type="NCBI Taxonomy" id="1834516"/>
    <lineage>
        <taxon>Bacteria</taxon>
        <taxon>Bacillati</taxon>
        <taxon>Actinomycetota</taxon>
        <taxon>Actinomycetes</taxon>
        <taxon>Frankiales</taxon>
        <taxon>Frankiaceae</taxon>
        <taxon>Pseudofrankia</taxon>
    </lineage>
</organism>
<dbReference type="OrthoDB" id="9803968at2"/>
<dbReference type="InterPro" id="IPR020845">
    <property type="entry name" value="AMP-binding_CS"/>
</dbReference>
<feature type="region of interest" description="Disordered" evidence="3">
    <location>
        <begin position="184"/>
        <end position="207"/>
    </location>
</feature>
<evidence type="ECO:0000313" key="6">
    <source>
        <dbReference type="EMBL" id="ONH22131.1"/>
    </source>
</evidence>
<sequence>MLRWPDGDLLPPPLRDRLMGPGAPFELAREQVRGVEMTVFAGRPPHLPAILASACRRFPDRPYLVFTDATGAATTLTFAETAARAVRVAGVLRDKFGVTKGDRVGFVAANCAEYAVGMWAALSLGAVTVGLNGWWTGPELAHGLRLTTPTVVFGDERRLARLDGIPEAGRQPVLTFAELFGTLSPPTDTAVETETEAETDGGSDVDGDAAEDVAAALLALCPDLSEDDPVTILFTSGTTGRPKGALLPHRALVNFSPDAALRGAAAGLLDQLAQAPPASQGSPAPAQAPAPPPPPVSILAGPFFHISGIGPLLSHAPYNGMTLVFAPPGKWDPTVHLDLTTRYGVTSWSGVPTQFLRLLEHPRLDEYDLSSLRGLGGGGAALPPEVVRLIGHVLPGRTLGGGYGMTETAGIGATTGGSRLRDAPGSLGVATPTSEIKVIGPDGAELPDGEIGEICVRCPSVFLGYWENEEATAAVLDADGWYRTGDFGRADGGLLYLESRLRDMIIRGGENIYPIEIENRLVEHPGLADAAVIGVEHRELGQEVLAVVVRREGADVTAEDVQAWVAAALARFKVPAYVRFATELPYNATGKLLKRELEKLYATPAGPAD</sequence>
<gene>
    <name evidence="6" type="ORF">BL253_36620</name>
</gene>
<evidence type="ECO:0000259" key="4">
    <source>
        <dbReference type="Pfam" id="PF00501"/>
    </source>
</evidence>
<evidence type="ECO:0000313" key="7">
    <source>
        <dbReference type="Proteomes" id="UP000188929"/>
    </source>
</evidence>
<dbReference type="GO" id="GO:0031956">
    <property type="term" value="F:medium-chain fatty acid-CoA ligase activity"/>
    <property type="evidence" value="ECO:0007669"/>
    <property type="project" value="TreeGrafter"/>
</dbReference>
<dbReference type="RefSeq" id="WP_076822731.1">
    <property type="nucleotide sequence ID" value="NZ_MOMC01000119.1"/>
</dbReference>
<evidence type="ECO:0000259" key="5">
    <source>
        <dbReference type="Pfam" id="PF13193"/>
    </source>
</evidence>
<dbReference type="STRING" id="1834516.BL253_36620"/>
<evidence type="ECO:0000256" key="2">
    <source>
        <dbReference type="ARBA" id="ARBA00022598"/>
    </source>
</evidence>
<dbReference type="InterPro" id="IPR025110">
    <property type="entry name" value="AMP-bd_C"/>
</dbReference>
<keyword evidence="7" id="KW-1185">Reference proteome</keyword>
<dbReference type="Proteomes" id="UP000188929">
    <property type="component" value="Unassembled WGS sequence"/>
</dbReference>
<evidence type="ECO:0000256" key="3">
    <source>
        <dbReference type="SAM" id="MobiDB-lite"/>
    </source>
</evidence>
<accession>A0A1V2I029</accession>
<feature type="domain" description="AMP-dependent synthetase/ligase" evidence="4">
    <location>
        <begin position="53"/>
        <end position="466"/>
    </location>
</feature>
<dbReference type="PANTHER" id="PTHR43201:SF5">
    <property type="entry name" value="MEDIUM-CHAIN ACYL-COA LIGASE ACSF2, MITOCHONDRIAL"/>
    <property type="match status" value="1"/>
</dbReference>
<dbReference type="PANTHER" id="PTHR43201">
    <property type="entry name" value="ACYL-COA SYNTHETASE"/>
    <property type="match status" value="1"/>
</dbReference>
<reference evidence="7" key="1">
    <citation type="submission" date="2016-10" db="EMBL/GenBank/DDBJ databases">
        <title>Frankia sp. NRRL B-16386 Genome sequencing.</title>
        <authorList>
            <person name="Ghodhbane-Gtari F."/>
            <person name="Swanson E."/>
            <person name="Gueddou A."/>
            <person name="Hezbri K."/>
            <person name="Ktari K."/>
            <person name="Nouioui I."/>
            <person name="Morris K."/>
            <person name="Simpson S."/>
            <person name="Abebe-Akele F."/>
            <person name="Thomas K."/>
            <person name="Gtari M."/>
            <person name="Tisa L.S."/>
        </authorList>
    </citation>
    <scope>NUCLEOTIDE SEQUENCE [LARGE SCALE GENOMIC DNA]</scope>
    <source>
        <strain evidence="7">NRRL B-16386</strain>
    </source>
</reference>